<organism evidence="2">
    <name type="scientific">marine metagenome</name>
    <dbReference type="NCBI Taxonomy" id="408172"/>
    <lineage>
        <taxon>unclassified sequences</taxon>
        <taxon>metagenomes</taxon>
        <taxon>ecological metagenomes</taxon>
    </lineage>
</organism>
<dbReference type="EMBL" id="UINC01029029">
    <property type="protein sequence ID" value="SVB11069.1"/>
    <property type="molecule type" value="Genomic_DNA"/>
</dbReference>
<evidence type="ECO:0000313" key="2">
    <source>
        <dbReference type="EMBL" id="SVB11069.1"/>
    </source>
</evidence>
<proteinExistence type="predicted"/>
<sequence length="351" mass="38674">MVRLIRKRWRTRIAVRGAATVLAVSLGVFLASVYGLEFFRFSASSVVSFRVILWVVAVGLTACFFVWPLTRKVSDEQAALYLEENEPSLEAAVLAAIETREVGSITSVALEEKLVENALRRSRDVAYGRKIEQKGLYRASGALASVVFATCILFFLAPPQLKHGASALLFPTRDALAVNPYSLLVTPGDVTIARGFDLIVTAQLRGFENEDVQIFFKSESSGTFDRLSMLPDGMDGFELLMLSVDENTEYFIESAGIRSETYQIEVADLPYVDRLELEYHFPSYTGLPPRTVEAGGDIAALRGTTVRLRVFPTMLTPGGRLLVDSQPVELVAGADGTWTGSLTVRTESYYQ</sequence>
<feature type="transmembrane region" description="Helical" evidence="1">
    <location>
        <begin position="136"/>
        <end position="157"/>
    </location>
</feature>
<evidence type="ECO:0008006" key="3">
    <source>
        <dbReference type="Google" id="ProtNLM"/>
    </source>
</evidence>
<protein>
    <recommendedName>
        <fullName evidence="3">DUF4175 domain-containing protein</fullName>
    </recommendedName>
</protein>
<dbReference type="AlphaFoldDB" id="A0A382BBR7"/>
<gene>
    <name evidence="2" type="ORF">METZ01_LOCUS163923</name>
</gene>
<feature type="transmembrane region" description="Helical" evidence="1">
    <location>
        <begin position="51"/>
        <end position="70"/>
    </location>
</feature>
<accession>A0A382BBR7</accession>
<keyword evidence="1" id="KW-0472">Membrane</keyword>
<feature type="non-terminal residue" evidence="2">
    <location>
        <position position="351"/>
    </location>
</feature>
<keyword evidence="1" id="KW-0812">Transmembrane</keyword>
<keyword evidence="1" id="KW-1133">Transmembrane helix</keyword>
<evidence type="ECO:0000256" key="1">
    <source>
        <dbReference type="SAM" id="Phobius"/>
    </source>
</evidence>
<reference evidence="2" key="1">
    <citation type="submission" date="2018-05" db="EMBL/GenBank/DDBJ databases">
        <authorList>
            <person name="Lanie J.A."/>
            <person name="Ng W.-L."/>
            <person name="Kazmierczak K.M."/>
            <person name="Andrzejewski T.M."/>
            <person name="Davidsen T.M."/>
            <person name="Wayne K.J."/>
            <person name="Tettelin H."/>
            <person name="Glass J.I."/>
            <person name="Rusch D."/>
            <person name="Podicherti R."/>
            <person name="Tsui H.-C.T."/>
            <person name="Winkler M.E."/>
        </authorList>
    </citation>
    <scope>NUCLEOTIDE SEQUENCE</scope>
</reference>
<name>A0A382BBR7_9ZZZZ</name>